<feature type="domain" description="Transposase IS4 N-terminal" evidence="3">
    <location>
        <begin position="18"/>
        <end position="112"/>
    </location>
</feature>
<evidence type="ECO:0000259" key="3">
    <source>
        <dbReference type="Pfam" id="PF13006"/>
    </source>
</evidence>
<keyword evidence="6" id="KW-1185">Reference proteome</keyword>
<feature type="domain" description="Transposase IS4-like" evidence="2">
    <location>
        <begin position="130"/>
        <end position="368"/>
    </location>
</feature>
<dbReference type="EMBL" id="JAKRKC020000001">
    <property type="protein sequence ID" value="MCK2216372.1"/>
    <property type="molecule type" value="Genomic_DNA"/>
</dbReference>
<evidence type="ECO:0000259" key="2">
    <source>
        <dbReference type="Pfam" id="PF01609"/>
    </source>
</evidence>
<sequence>MILSGDAGDSGRLTDLVAVGALTSLVPRQVLDAVIATHGCRERRVRKLPAHVVVYLLIALCLYPDDDYEEVAEKLTGMLALVPGARWQAPTRGAITQARQRLGTEPVKEVFQQVARPAATESTPGAWLHGQRVMAIDGFVLDLPDTEANVAEFGRDSAGGYETAFPQARVVAISECASHAIVAADVAGCWAGEQTLAFSLYRRLTEEMLLTADRGFYSFPAWNEARHSGAHLLWRVQAGLRPYWLRDLADGSWLAVITKPAGLRQSQKDRLRAAARQGRDLDPEHAVIVRVVDYTVPDRKGEHIRLITSILDPAEVTAEELARCYHDRWEAETGIDQLKTHLRGPGRILRSRTPEPAYQEIWAYLLTHWALCTLICTAATTAGLDPDRIKFLGTVRIVRRSVTDRAAFPPEPPDASWTRALHQVAHRRNVNPRRRHRSYPRAVKRSRRSSYRERRPSDKGIRYAGPPTVALLPTPSATQRGP</sequence>
<dbReference type="RefSeq" id="WP_247815372.1">
    <property type="nucleotide sequence ID" value="NZ_JAKRKC020000001.1"/>
</dbReference>
<protein>
    <submittedName>
        <fullName evidence="5">IS4 family transposase</fullName>
    </submittedName>
</protein>
<dbReference type="NCBIfam" id="NF033592">
    <property type="entry name" value="transpos_IS4_1"/>
    <property type="match status" value="1"/>
</dbReference>
<dbReference type="InterPro" id="IPR047952">
    <property type="entry name" value="Transpos_IS4"/>
</dbReference>
<accession>A0ABT0GBC6</accession>
<evidence type="ECO:0000313" key="4">
    <source>
        <dbReference type="EMBL" id="MCK2216372.1"/>
    </source>
</evidence>
<organism evidence="5 6">
    <name type="scientific">Actinomadura luzonensis</name>
    <dbReference type="NCBI Taxonomy" id="2805427"/>
    <lineage>
        <taxon>Bacteria</taxon>
        <taxon>Bacillati</taxon>
        <taxon>Actinomycetota</taxon>
        <taxon>Actinomycetes</taxon>
        <taxon>Streptosporangiales</taxon>
        <taxon>Thermomonosporaceae</taxon>
        <taxon>Actinomadura</taxon>
    </lineage>
</organism>
<comment type="caution">
    <text evidence="5">The sequence shown here is derived from an EMBL/GenBank/DDBJ whole genome shotgun (WGS) entry which is preliminary data.</text>
</comment>
<feature type="compositionally biased region" description="Basic and acidic residues" evidence="1">
    <location>
        <begin position="450"/>
        <end position="461"/>
    </location>
</feature>
<dbReference type="InterPro" id="IPR024473">
    <property type="entry name" value="Transposases_IS4_N"/>
</dbReference>
<dbReference type="PANTHER" id="PTHR37529:SF1">
    <property type="entry name" value="TRANSPOSASE INSG FOR INSERTION SEQUENCE ELEMENT IS4-RELATED"/>
    <property type="match status" value="1"/>
</dbReference>
<feature type="region of interest" description="Disordered" evidence="1">
    <location>
        <begin position="427"/>
        <end position="482"/>
    </location>
</feature>
<dbReference type="Proteomes" id="UP001317259">
    <property type="component" value="Unassembled WGS sequence"/>
</dbReference>
<dbReference type="Pfam" id="PF01609">
    <property type="entry name" value="DDE_Tnp_1"/>
    <property type="match status" value="1"/>
</dbReference>
<dbReference type="PANTHER" id="PTHR37529">
    <property type="entry name" value="TRANSPOSASE INSG FOR INSERTION SEQUENCE ELEMENT IS4-RELATED"/>
    <property type="match status" value="1"/>
</dbReference>
<feature type="compositionally biased region" description="Basic residues" evidence="1">
    <location>
        <begin position="427"/>
        <end position="449"/>
    </location>
</feature>
<name>A0ABT0GBC6_9ACTN</name>
<evidence type="ECO:0000313" key="5">
    <source>
        <dbReference type="EMBL" id="MCK2221915.1"/>
    </source>
</evidence>
<dbReference type="EMBL" id="JAKRKC020000003">
    <property type="protein sequence ID" value="MCK2221915.1"/>
    <property type="molecule type" value="Genomic_DNA"/>
</dbReference>
<dbReference type="Pfam" id="PF13006">
    <property type="entry name" value="Nterm_IS4"/>
    <property type="match status" value="1"/>
</dbReference>
<evidence type="ECO:0000313" key="6">
    <source>
        <dbReference type="Proteomes" id="UP001317259"/>
    </source>
</evidence>
<reference evidence="5 6" key="1">
    <citation type="submission" date="2022-04" db="EMBL/GenBank/DDBJ databases">
        <title>Genome draft of Actinomadura sp. ATCC 31491.</title>
        <authorList>
            <person name="Shi X."/>
            <person name="Du Y."/>
        </authorList>
    </citation>
    <scope>NUCLEOTIDE SEQUENCE [LARGE SCALE GENOMIC DNA]</scope>
    <source>
        <strain evidence="5 6">ATCC 31491</strain>
    </source>
</reference>
<proteinExistence type="predicted"/>
<dbReference type="InterPro" id="IPR002559">
    <property type="entry name" value="Transposase_11"/>
</dbReference>
<gene>
    <name evidence="4" type="ORF">MF672_021585</name>
    <name evidence="5" type="ORF">MF672_050125</name>
</gene>
<evidence type="ECO:0000256" key="1">
    <source>
        <dbReference type="SAM" id="MobiDB-lite"/>
    </source>
</evidence>
<dbReference type="SUPFAM" id="SSF53098">
    <property type="entry name" value="Ribonuclease H-like"/>
    <property type="match status" value="1"/>
</dbReference>
<dbReference type="InterPro" id="IPR012337">
    <property type="entry name" value="RNaseH-like_sf"/>
</dbReference>